<protein>
    <submittedName>
        <fullName evidence="3">Nucleotide-diphospho-sugar transferase</fullName>
    </submittedName>
</protein>
<dbReference type="SUPFAM" id="SSF53448">
    <property type="entry name" value="Nucleotide-diphospho-sugar transferases"/>
    <property type="match status" value="1"/>
</dbReference>
<evidence type="ECO:0000313" key="4">
    <source>
        <dbReference type="Proteomes" id="UP000807306"/>
    </source>
</evidence>
<dbReference type="InterPro" id="IPR029044">
    <property type="entry name" value="Nucleotide-diphossugar_trans"/>
</dbReference>
<dbReference type="GO" id="GO:0016020">
    <property type="term" value="C:membrane"/>
    <property type="evidence" value="ECO:0007669"/>
    <property type="project" value="InterPro"/>
</dbReference>
<name>A0A9P6E869_9AGAR</name>
<comment type="similarity">
    <text evidence="1">Belongs to the glycosyltransferase 15 family.</text>
</comment>
<evidence type="ECO:0000256" key="2">
    <source>
        <dbReference type="ARBA" id="ARBA00022679"/>
    </source>
</evidence>
<sequence length="358" mass="42154">MLLKLRYRNILLGIGLVVVVYEVFAMLRAQGAFIKVRRRFQTPIDLSDLANTTSIRPPYTAVILYLIQASRLADLRLSLTYLHKNVHTNEPWPIILFYDDPILSSPQVQSEFIFLLYDALGHTASARQFVRRIEWIHLEFNLPPGISSDIDALDPKPVFSHAWPGYHHMCAWFIGAIFNHPRLKDVDYYMRMDTDSFIYDEVCYDPFELMVQKGKVYGYRSSFGDEDWVTKGMWKLVDEYAKENQLVEKRLKLNGWKWPGTTREDKNAFDNSKFPLYYNNFEIVKLEAFRRPNVKAWLDEVMSVPERVYIYRWGDAPVRYATVNMFFDVEKDVELFCGINYYHQGTQSPRCRCEDQLA</sequence>
<dbReference type="PANTHER" id="PTHR31121:SF6">
    <property type="entry name" value="ALPHA-1,2 MANNOSYLTRANSFERASE KTR1"/>
    <property type="match status" value="1"/>
</dbReference>
<keyword evidence="2 3" id="KW-0808">Transferase</keyword>
<dbReference type="EMBL" id="MU157903">
    <property type="protein sequence ID" value="KAF9524173.1"/>
    <property type="molecule type" value="Genomic_DNA"/>
</dbReference>
<dbReference type="GO" id="GO:0000032">
    <property type="term" value="P:cell wall mannoprotein biosynthetic process"/>
    <property type="evidence" value="ECO:0007669"/>
    <property type="project" value="TreeGrafter"/>
</dbReference>
<accession>A0A9P6E869</accession>
<dbReference type="Pfam" id="PF01793">
    <property type="entry name" value="Glyco_transf_15"/>
    <property type="match status" value="1"/>
</dbReference>
<dbReference type="GO" id="GO:0006487">
    <property type="term" value="P:protein N-linked glycosylation"/>
    <property type="evidence" value="ECO:0007669"/>
    <property type="project" value="TreeGrafter"/>
</dbReference>
<comment type="caution">
    <text evidence="3">The sequence shown here is derived from an EMBL/GenBank/DDBJ whole genome shotgun (WGS) entry which is preliminary data.</text>
</comment>
<dbReference type="GO" id="GO:0005794">
    <property type="term" value="C:Golgi apparatus"/>
    <property type="evidence" value="ECO:0007669"/>
    <property type="project" value="TreeGrafter"/>
</dbReference>
<dbReference type="GO" id="GO:0000026">
    <property type="term" value="F:alpha-1,2-mannosyltransferase activity"/>
    <property type="evidence" value="ECO:0007669"/>
    <property type="project" value="TreeGrafter"/>
</dbReference>
<dbReference type="InterPro" id="IPR002685">
    <property type="entry name" value="Glyco_trans_15"/>
</dbReference>
<dbReference type="PANTHER" id="PTHR31121">
    <property type="entry name" value="ALPHA-1,2 MANNOSYLTRANSFERASE KTR1"/>
    <property type="match status" value="1"/>
</dbReference>
<evidence type="ECO:0000313" key="3">
    <source>
        <dbReference type="EMBL" id="KAF9524173.1"/>
    </source>
</evidence>
<reference evidence="3" key="1">
    <citation type="submission" date="2020-11" db="EMBL/GenBank/DDBJ databases">
        <authorList>
            <consortium name="DOE Joint Genome Institute"/>
            <person name="Ahrendt S."/>
            <person name="Riley R."/>
            <person name="Andreopoulos W."/>
            <person name="Labutti K."/>
            <person name="Pangilinan J."/>
            <person name="Ruiz-Duenas F.J."/>
            <person name="Barrasa J.M."/>
            <person name="Sanchez-Garcia M."/>
            <person name="Camarero S."/>
            <person name="Miyauchi S."/>
            <person name="Serrano A."/>
            <person name="Linde D."/>
            <person name="Babiker R."/>
            <person name="Drula E."/>
            <person name="Ayuso-Fernandez I."/>
            <person name="Pacheco R."/>
            <person name="Padilla G."/>
            <person name="Ferreira P."/>
            <person name="Barriuso J."/>
            <person name="Kellner H."/>
            <person name="Castanera R."/>
            <person name="Alfaro M."/>
            <person name="Ramirez L."/>
            <person name="Pisabarro A.G."/>
            <person name="Kuo A."/>
            <person name="Tritt A."/>
            <person name="Lipzen A."/>
            <person name="He G."/>
            <person name="Yan M."/>
            <person name="Ng V."/>
            <person name="Cullen D."/>
            <person name="Martin F."/>
            <person name="Rosso M.-N."/>
            <person name="Henrissat B."/>
            <person name="Hibbett D."/>
            <person name="Martinez A.T."/>
            <person name="Grigoriev I.V."/>
        </authorList>
    </citation>
    <scope>NUCLEOTIDE SEQUENCE</scope>
    <source>
        <strain evidence="3">CBS 506.95</strain>
    </source>
</reference>
<evidence type="ECO:0000256" key="1">
    <source>
        <dbReference type="ARBA" id="ARBA00007677"/>
    </source>
</evidence>
<gene>
    <name evidence="3" type="ORF">CPB83DRAFT_798326</name>
</gene>
<dbReference type="OrthoDB" id="439943at2759"/>
<keyword evidence="4" id="KW-1185">Reference proteome</keyword>
<organism evidence="3 4">
    <name type="scientific">Crepidotus variabilis</name>
    <dbReference type="NCBI Taxonomy" id="179855"/>
    <lineage>
        <taxon>Eukaryota</taxon>
        <taxon>Fungi</taxon>
        <taxon>Dikarya</taxon>
        <taxon>Basidiomycota</taxon>
        <taxon>Agaricomycotina</taxon>
        <taxon>Agaricomycetes</taxon>
        <taxon>Agaricomycetidae</taxon>
        <taxon>Agaricales</taxon>
        <taxon>Agaricineae</taxon>
        <taxon>Crepidotaceae</taxon>
        <taxon>Crepidotus</taxon>
    </lineage>
</organism>
<dbReference type="Proteomes" id="UP000807306">
    <property type="component" value="Unassembled WGS sequence"/>
</dbReference>
<dbReference type="AlphaFoldDB" id="A0A9P6E869"/>
<dbReference type="Gene3D" id="3.90.550.10">
    <property type="entry name" value="Spore Coat Polysaccharide Biosynthesis Protein SpsA, Chain A"/>
    <property type="match status" value="1"/>
</dbReference>
<proteinExistence type="inferred from homology"/>